<dbReference type="RefSeq" id="WP_151114212.1">
    <property type="nucleotide sequence ID" value="NZ_WKJQ01000003.1"/>
</dbReference>
<dbReference type="Gene3D" id="1.25.40.380">
    <property type="entry name" value="Protein of unknown function DUF1810"/>
    <property type="match status" value="1"/>
</dbReference>
<dbReference type="InterPro" id="IPR036287">
    <property type="entry name" value="Rv1873-like_sf"/>
</dbReference>
<organism evidence="1 2">
    <name type="scientific">Haloferax marinum</name>
    <dbReference type="NCBI Taxonomy" id="2666143"/>
    <lineage>
        <taxon>Archaea</taxon>
        <taxon>Methanobacteriati</taxon>
        <taxon>Methanobacteriota</taxon>
        <taxon>Stenosarchaea group</taxon>
        <taxon>Halobacteria</taxon>
        <taxon>Halobacteriales</taxon>
        <taxon>Haloferacaceae</taxon>
        <taxon>Haloferax</taxon>
    </lineage>
</organism>
<dbReference type="AlphaFoldDB" id="A0A6A8GCE4"/>
<accession>A0A6A8GCE4</accession>
<comment type="caution">
    <text evidence="1">The sequence shown here is derived from an EMBL/GenBank/DDBJ whole genome shotgun (WGS) entry which is preliminary data.</text>
</comment>
<proteinExistence type="predicted"/>
<dbReference type="PIRSF" id="PIRSF008546">
    <property type="entry name" value="UCP008546"/>
    <property type="match status" value="1"/>
</dbReference>
<dbReference type="Pfam" id="PF08837">
    <property type="entry name" value="DUF1810"/>
    <property type="match status" value="1"/>
</dbReference>
<dbReference type="OrthoDB" id="262204at2157"/>
<dbReference type="EMBL" id="WKJQ01000003">
    <property type="protein sequence ID" value="MRW98218.1"/>
    <property type="molecule type" value="Genomic_DNA"/>
</dbReference>
<dbReference type="Proteomes" id="UP000443423">
    <property type="component" value="Unassembled WGS sequence"/>
</dbReference>
<name>A0A6A8GCE4_9EURY</name>
<sequence>MIRSDDPHNLHRFVEAQDPIIQQVKNELRSGRKRTHWMWFVFPQMEGLGRSQMAQRYAISSRDEASAYLTHPVLGPRLRDCTEIVNAVEGRSANEIFGSPDDLKFRSSMTLFEAVADDPTPFRTALELYYDDERDPKTLELLGTA</sequence>
<reference evidence="1 2" key="1">
    <citation type="submission" date="2019-11" db="EMBL/GenBank/DDBJ databases">
        <title>Whole genome sequence of Haloferax sp. MBLA0078.</title>
        <authorList>
            <person name="Seo M.-J."/>
            <person name="Cho E.-S."/>
        </authorList>
    </citation>
    <scope>NUCLEOTIDE SEQUENCE [LARGE SCALE GENOMIC DNA]</scope>
    <source>
        <strain evidence="1 2">MBLA0078</strain>
    </source>
</reference>
<keyword evidence="2" id="KW-1185">Reference proteome</keyword>
<protein>
    <submittedName>
        <fullName evidence="1">DUF1810 family protein</fullName>
    </submittedName>
</protein>
<evidence type="ECO:0000313" key="2">
    <source>
        <dbReference type="Proteomes" id="UP000443423"/>
    </source>
</evidence>
<gene>
    <name evidence="1" type="ORF">GJR99_16755</name>
</gene>
<dbReference type="InterPro" id="IPR014937">
    <property type="entry name" value="DUF1810"/>
</dbReference>
<evidence type="ECO:0000313" key="1">
    <source>
        <dbReference type="EMBL" id="MRW98218.1"/>
    </source>
</evidence>
<dbReference type="SUPFAM" id="SSF140736">
    <property type="entry name" value="Rv1873-like"/>
    <property type="match status" value="1"/>
</dbReference>